<evidence type="ECO:0000313" key="2">
    <source>
        <dbReference type="EMBL" id="KAF4129378.1"/>
    </source>
</evidence>
<sequence>MDDDNLRSGVRSPISYALNDAVIYGEHETKRPAINTEISAAASTSASLQYSHTLNDTVVFGAVEAKRSARNIETSRAHYPEKSRTSEHNISTDLTRTHLVENGARIAIYRPPTTNCDQETSRRPLAHMTGTMAVEATRHLSPYEVMVRQVIEERERMRALRRERQIRYRKKKHDYMLRLEAETRILREQIKNLTQRRGSLCKVDSTKDNVWNVAVDYFKHFRFGLQAVGQFTTNATIVSGVQLSFLRTAFSPDVIFNTQQGIETIITHWRYITYAFQALEMTLDGLERSVDGSLIAITRTSISISEHTLGSVFPHLCDDGDEDLNRLAGKLVGHRFHMLGVTRFEWSAASQRVSSVTAQSDMLTPMLRLLGNLEDVSRVFHKSRVSSDFQWSGMNPCIPVSY</sequence>
<accession>A0A8S9TTS6</accession>
<dbReference type="Proteomes" id="UP000704712">
    <property type="component" value="Unassembled WGS sequence"/>
</dbReference>
<comment type="caution">
    <text evidence="2">The sequence shown here is derived from an EMBL/GenBank/DDBJ whole genome shotgun (WGS) entry which is preliminary data.</text>
</comment>
<keyword evidence="1" id="KW-0175">Coiled coil</keyword>
<evidence type="ECO:0008006" key="4">
    <source>
        <dbReference type="Google" id="ProtNLM"/>
    </source>
</evidence>
<proteinExistence type="predicted"/>
<evidence type="ECO:0000256" key="1">
    <source>
        <dbReference type="SAM" id="Coils"/>
    </source>
</evidence>
<name>A0A8S9TTS6_PHYIN</name>
<dbReference type="EMBL" id="JAACNO010002966">
    <property type="protein sequence ID" value="KAF4129378.1"/>
    <property type="molecule type" value="Genomic_DNA"/>
</dbReference>
<dbReference type="AlphaFoldDB" id="A0A8S9TTS6"/>
<gene>
    <name evidence="2" type="ORF">GN958_ATG21443</name>
</gene>
<organism evidence="2 3">
    <name type="scientific">Phytophthora infestans</name>
    <name type="common">Potato late blight agent</name>
    <name type="synonym">Botrytis infestans</name>
    <dbReference type="NCBI Taxonomy" id="4787"/>
    <lineage>
        <taxon>Eukaryota</taxon>
        <taxon>Sar</taxon>
        <taxon>Stramenopiles</taxon>
        <taxon>Oomycota</taxon>
        <taxon>Peronosporomycetes</taxon>
        <taxon>Peronosporales</taxon>
        <taxon>Peronosporaceae</taxon>
        <taxon>Phytophthora</taxon>
    </lineage>
</organism>
<protein>
    <recommendedName>
        <fullName evidence="4">Bzip transcription factor</fullName>
    </recommendedName>
</protein>
<feature type="coiled-coil region" evidence="1">
    <location>
        <begin position="143"/>
        <end position="196"/>
    </location>
</feature>
<reference evidence="2" key="1">
    <citation type="submission" date="2020-03" db="EMBL/GenBank/DDBJ databases">
        <title>Hybrid Assembly of Korean Phytophthora infestans isolates.</title>
        <authorList>
            <person name="Prokchorchik M."/>
            <person name="Lee Y."/>
            <person name="Seo J."/>
            <person name="Cho J.-H."/>
            <person name="Park Y.-E."/>
            <person name="Jang D.-C."/>
            <person name="Im J.-S."/>
            <person name="Choi J.-G."/>
            <person name="Park H.-J."/>
            <person name="Lee G.-B."/>
            <person name="Lee Y.-G."/>
            <person name="Hong S.-Y."/>
            <person name="Cho K."/>
            <person name="Sohn K.H."/>
        </authorList>
    </citation>
    <scope>NUCLEOTIDE SEQUENCE</scope>
    <source>
        <strain evidence="2">KR_2_A2</strain>
    </source>
</reference>
<evidence type="ECO:0000313" key="3">
    <source>
        <dbReference type="Proteomes" id="UP000704712"/>
    </source>
</evidence>